<dbReference type="InterPro" id="IPR005904">
    <property type="entry name" value="Hxn_phspho_trans"/>
</dbReference>
<proteinExistence type="inferred from homology"/>
<reference evidence="16 17" key="1">
    <citation type="journal article" date="2009" name="PLoS ONE">
        <title>Complete genome sequence of the aerobic CO-oxidizing thermophile Thermomicrobium roseum.</title>
        <authorList>
            <person name="Wu D."/>
            <person name="Raymond J."/>
            <person name="Wu M."/>
            <person name="Chatterji S."/>
            <person name="Ren Q."/>
            <person name="Graham J.E."/>
            <person name="Bryant D.A."/>
            <person name="Robb F."/>
            <person name="Colman A."/>
            <person name="Tallon L.J."/>
            <person name="Badger J.H."/>
            <person name="Madupu R."/>
            <person name="Ward N.L."/>
            <person name="Eisen J.A."/>
        </authorList>
    </citation>
    <scope>NUCLEOTIDE SEQUENCE [LARGE SCALE GENOMIC DNA]</scope>
    <source>
        <strain evidence="17">ATCC 27502 / DSM 5159 / P-2</strain>
        <plasmid evidence="16">unnamed</plasmid>
    </source>
</reference>
<dbReference type="OrthoDB" id="9802824at2"/>
<evidence type="ECO:0000256" key="13">
    <source>
        <dbReference type="ARBA" id="ARBA00048811"/>
    </source>
</evidence>
<keyword evidence="7" id="KW-0328">Glycosyltransferase</keyword>
<dbReference type="GO" id="GO:0032264">
    <property type="term" value="P:IMP salvage"/>
    <property type="evidence" value="ECO:0007669"/>
    <property type="project" value="TreeGrafter"/>
</dbReference>
<evidence type="ECO:0000256" key="3">
    <source>
        <dbReference type="ARBA" id="ARBA00004669"/>
    </source>
</evidence>
<dbReference type="CDD" id="cd06223">
    <property type="entry name" value="PRTases_typeI"/>
    <property type="match status" value="1"/>
</dbReference>
<dbReference type="NCBIfam" id="TIGR01203">
    <property type="entry name" value="HGPRTase"/>
    <property type="match status" value="1"/>
</dbReference>
<evidence type="ECO:0000256" key="12">
    <source>
        <dbReference type="ARBA" id="ARBA00022842"/>
    </source>
</evidence>
<evidence type="ECO:0000256" key="14">
    <source>
        <dbReference type="ARBA" id="ARBA00049402"/>
    </source>
</evidence>
<evidence type="ECO:0000256" key="11">
    <source>
        <dbReference type="ARBA" id="ARBA00022741"/>
    </source>
</evidence>
<comment type="catalytic activity">
    <reaction evidence="14">
        <text>IMP + diphosphate = hypoxanthine + 5-phospho-alpha-D-ribose 1-diphosphate</text>
        <dbReference type="Rhea" id="RHEA:17973"/>
        <dbReference type="ChEBI" id="CHEBI:17368"/>
        <dbReference type="ChEBI" id="CHEBI:33019"/>
        <dbReference type="ChEBI" id="CHEBI:58017"/>
        <dbReference type="ChEBI" id="CHEBI:58053"/>
        <dbReference type="EC" id="2.4.2.8"/>
    </reaction>
    <physiologicalReaction direction="right-to-left" evidence="14">
        <dbReference type="Rhea" id="RHEA:17975"/>
    </physiologicalReaction>
</comment>
<comment type="cofactor">
    <cofactor evidence="1">
        <name>Mg(2+)</name>
        <dbReference type="ChEBI" id="CHEBI:18420"/>
    </cofactor>
</comment>
<dbReference type="GO" id="GO:0004422">
    <property type="term" value="F:hypoxanthine phosphoribosyltransferase activity"/>
    <property type="evidence" value="ECO:0007669"/>
    <property type="project" value="InterPro"/>
</dbReference>
<dbReference type="Gene3D" id="3.40.91.30">
    <property type="match status" value="1"/>
</dbReference>
<dbReference type="HOGENOM" id="CLU_072076_0_0_0"/>
<dbReference type="SUPFAM" id="SSF53271">
    <property type="entry name" value="PRTase-like"/>
    <property type="match status" value="1"/>
</dbReference>
<dbReference type="GO" id="GO:0052657">
    <property type="term" value="F:guanine phosphoribosyltransferase activity"/>
    <property type="evidence" value="ECO:0007669"/>
    <property type="project" value="UniProtKB-ARBA"/>
</dbReference>
<sequence>MTAAVQQSSVRRADAQRPRFAHPAEAEFAAFLDFYRIAWEYEPRSFPLRWQDGRIVEQFTPDFYLPEQDLYVELTTMKQSLVTRKHRKVRRLRELYPHVNIVLLYRKDYHEILSRFGYGSVDITSLRPDQIERVLLSPAEIQRRVAELGQQISTDYAGESLVLVGVLKGITFFLADLARAITRPLAIDYLQLSRDLREGVAIRKDLDLDIRGKHVLLVEDIVNTGLTLDFIMRVLREREPASLEVCALLDKAERRLVSVPVKYVGFTIPNEFVVGYGLDYRELYRNLPFICVLKREVYEANGNGHLIGGTGQEAAAEAAEPSLVATRVEVGSG</sequence>
<protein>
    <recommendedName>
        <fullName evidence="5">hypoxanthine phosphoribosyltransferase</fullName>
        <ecNumber evidence="5">2.4.2.8</ecNumber>
    </recommendedName>
</protein>
<dbReference type="GO" id="GO:0000166">
    <property type="term" value="F:nucleotide binding"/>
    <property type="evidence" value="ECO:0007669"/>
    <property type="project" value="UniProtKB-KW"/>
</dbReference>
<evidence type="ECO:0000259" key="15">
    <source>
        <dbReference type="Pfam" id="PF00156"/>
    </source>
</evidence>
<dbReference type="GO" id="GO:0046100">
    <property type="term" value="P:hypoxanthine metabolic process"/>
    <property type="evidence" value="ECO:0007669"/>
    <property type="project" value="TreeGrafter"/>
</dbReference>
<dbReference type="FunFam" id="3.40.50.2020:FF:000006">
    <property type="entry name" value="Hypoxanthine phosphoribosyltransferase"/>
    <property type="match status" value="1"/>
</dbReference>
<keyword evidence="8 16" id="KW-0808">Transferase</keyword>
<keyword evidence="12" id="KW-0460">Magnesium</keyword>
<evidence type="ECO:0000256" key="6">
    <source>
        <dbReference type="ARBA" id="ARBA00022490"/>
    </source>
</evidence>
<feature type="domain" description="Phosphoribosyltransferase" evidence="15">
    <location>
        <begin position="141"/>
        <end position="281"/>
    </location>
</feature>
<keyword evidence="6" id="KW-0963">Cytoplasm</keyword>
<evidence type="ECO:0000256" key="1">
    <source>
        <dbReference type="ARBA" id="ARBA00001946"/>
    </source>
</evidence>
<evidence type="ECO:0000256" key="8">
    <source>
        <dbReference type="ARBA" id="ARBA00022679"/>
    </source>
</evidence>
<accession>B9L3M0</accession>
<dbReference type="AlphaFoldDB" id="B9L3M0"/>
<comment type="subcellular location">
    <subcellularLocation>
        <location evidence="2">Cytoplasm</location>
    </subcellularLocation>
</comment>
<dbReference type="PANTHER" id="PTHR43340">
    <property type="entry name" value="HYPOXANTHINE-GUANINE PHOSPHORIBOSYLTRANSFERASE"/>
    <property type="match status" value="1"/>
</dbReference>
<geneLocation type="plasmid" evidence="17">
    <name>Tros</name>
</geneLocation>
<evidence type="ECO:0000256" key="4">
    <source>
        <dbReference type="ARBA" id="ARBA00008391"/>
    </source>
</evidence>
<dbReference type="GO" id="GO:0006166">
    <property type="term" value="P:purine ribonucleoside salvage"/>
    <property type="evidence" value="ECO:0007669"/>
    <property type="project" value="UniProtKB-KW"/>
</dbReference>
<keyword evidence="9" id="KW-0479">Metal-binding</keyword>
<dbReference type="KEGG" id="tro:trd_A0384"/>
<dbReference type="Gene3D" id="3.40.50.2020">
    <property type="match status" value="1"/>
</dbReference>
<dbReference type="Proteomes" id="UP000000447">
    <property type="component" value="Plasmid unnamed"/>
</dbReference>
<dbReference type="InterPro" id="IPR050408">
    <property type="entry name" value="HGPRT"/>
</dbReference>
<dbReference type="Pfam" id="PF00156">
    <property type="entry name" value="Pribosyltran"/>
    <property type="match status" value="1"/>
</dbReference>
<comment type="catalytic activity">
    <reaction evidence="13">
        <text>GMP + diphosphate = guanine + 5-phospho-alpha-D-ribose 1-diphosphate</text>
        <dbReference type="Rhea" id="RHEA:25424"/>
        <dbReference type="ChEBI" id="CHEBI:16235"/>
        <dbReference type="ChEBI" id="CHEBI:33019"/>
        <dbReference type="ChEBI" id="CHEBI:58017"/>
        <dbReference type="ChEBI" id="CHEBI:58115"/>
        <dbReference type="EC" id="2.4.2.8"/>
    </reaction>
    <physiologicalReaction direction="right-to-left" evidence="13">
        <dbReference type="Rhea" id="RHEA:25426"/>
    </physiologicalReaction>
</comment>
<keyword evidence="16" id="KW-0614">Plasmid</keyword>
<dbReference type="PANTHER" id="PTHR43340:SF1">
    <property type="entry name" value="HYPOXANTHINE PHOSPHORIBOSYLTRANSFERASE"/>
    <property type="match status" value="1"/>
</dbReference>
<dbReference type="EC" id="2.4.2.8" evidence="5"/>
<name>B9L3M0_THERP</name>
<evidence type="ECO:0000256" key="5">
    <source>
        <dbReference type="ARBA" id="ARBA00011895"/>
    </source>
</evidence>
<organism evidence="16 17">
    <name type="scientific">Thermomicrobium roseum (strain ATCC 27502 / DSM 5159 / P-2)</name>
    <dbReference type="NCBI Taxonomy" id="309801"/>
    <lineage>
        <taxon>Bacteria</taxon>
        <taxon>Pseudomonadati</taxon>
        <taxon>Thermomicrobiota</taxon>
        <taxon>Thermomicrobia</taxon>
        <taxon>Thermomicrobiales</taxon>
        <taxon>Thermomicrobiaceae</taxon>
        <taxon>Thermomicrobium</taxon>
    </lineage>
</organism>
<dbReference type="eggNOG" id="COG0634">
    <property type="taxonomic scope" value="Bacteria"/>
</dbReference>
<evidence type="ECO:0000256" key="9">
    <source>
        <dbReference type="ARBA" id="ARBA00022723"/>
    </source>
</evidence>
<dbReference type="GO" id="GO:0005829">
    <property type="term" value="C:cytosol"/>
    <property type="evidence" value="ECO:0007669"/>
    <property type="project" value="TreeGrafter"/>
</dbReference>
<dbReference type="InterPro" id="IPR029057">
    <property type="entry name" value="PRTase-like"/>
</dbReference>
<evidence type="ECO:0000313" key="17">
    <source>
        <dbReference type="Proteomes" id="UP000000447"/>
    </source>
</evidence>
<dbReference type="RefSeq" id="WP_012643103.1">
    <property type="nucleotide sequence ID" value="NC_011961.1"/>
</dbReference>
<comment type="similarity">
    <text evidence="4">Belongs to the purine/pyrimidine phosphoribosyltransferase family.</text>
</comment>
<gene>
    <name evidence="16" type="ordered locus">trd_A0384</name>
</gene>
<comment type="pathway">
    <text evidence="3">Purine metabolism; IMP biosynthesis via salvage pathway; IMP from hypoxanthine: step 1/1.</text>
</comment>
<evidence type="ECO:0000256" key="10">
    <source>
        <dbReference type="ARBA" id="ARBA00022726"/>
    </source>
</evidence>
<keyword evidence="10" id="KW-0660">Purine salvage</keyword>
<dbReference type="InterPro" id="IPR000836">
    <property type="entry name" value="PRTase_dom"/>
</dbReference>
<dbReference type="EMBL" id="CP001276">
    <property type="protein sequence ID" value="ACM07116.1"/>
    <property type="molecule type" value="Genomic_DNA"/>
</dbReference>
<dbReference type="GO" id="GO:0006178">
    <property type="term" value="P:guanine salvage"/>
    <property type="evidence" value="ECO:0007669"/>
    <property type="project" value="TreeGrafter"/>
</dbReference>
<evidence type="ECO:0000256" key="2">
    <source>
        <dbReference type="ARBA" id="ARBA00004496"/>
    </source>
</evidence>
<evidence type="ECO:0000313" key="16">
    <source>
        <dbReference type="EMBL" id="ACM07116.1"/>
    </source>
</evidence>
<dbReference type="GO" id="GO:0032263">
    <property type="term" value="P:GMP salvage"/>
    <property type="evidence" value="ECO:0007669"/>
    <property type="project" value="TreeGrafter"/>
</dbReference>
<keyword evidence="17" id="KW-1185">Reference proteome</keyword>
<dbReference type="GO" id="GO:0000287">
    <property type="term" value="F:magnesium ion binding"/>
    <property type="evidence" value="ECO:0007669"/>
    <property type="project" value="TreeGrafter"/>
</dbReference>
<evidence type="ECO:0000256" key="7">
    <source>
        <dbReference type="ARBA" id="ARBA00022676"/>
    </source>
</evidence>
<keyword evidence="11" id="KW-0547">Nucleotide-binding</keyword>